<dbReference type="Proteomes" id="UP000636800">
    <property type="component" value="Chromosome 3"/>
</dbReference>
<accession>A0A835RLJ9</accession>
<feature type="region of interest" description="Disordered" evidence="1">
    <location>
        <begin position="1"/>
        <end position="47"/>
    </location>
</feature>
<evidence type="ECO:0000313" key="3">
    <source>
        <dbReference type="Proteomes" id="UP000636800"/>
    </source>
</evidence>
<sequence length="91" mass="9927">MATAWRRTEPRALKRHDRKTAAAAISPAATWQHANLHRPRPQPPSAVECKPCPQVTPVQHTAASWQRTEQHSANAKGSNMAACKVSTIATP</sequence>
<dbReference type="EMBL" id="JADCNL010000003">
    <property type="protein sequence ID" value="KAG0488433.1"/>
    <property type="molecule type" value="Genomic_DNA"/>
</dbReference>
<dbReference type="AlphaFoldDB" id="A0A835RLJ9"/>
<gene>
    <name evidence="2" type="ORF">HPP92_007244</name>
</gene>
<comment type="caution">
    <text evidence="2">The sequence shown here is derived from an EMBL/GenBank/DDBJ whole genome shotgun (WGS) entry which is preliminary data.</text>
</comment>
<evidence type="ECO:0000313" key="2">
    <source>
        <dbReference type="EMBL" id="KAG0488433.1"/>
    </source>
</evidence>
<reference evidence="2 3" key="1">
    <citation type="journal article" date="2020" name="Nat. Food">
        <title>A phased Vanilla planifolia genome enables genetic improvement of flavour and production.</title>
        <authorList>
            <person name="Hasing T."/>
            <person name="Tang H."/>
            <person name="Brym M."/>
            <person name="Khazi F."/>
            <person name="Huang T."/>
            <person name="Chambers A.H."/>
        </authorList>
    </citation>
    <scope>NUCLEOTIDE SEQUENCE [LARGE SCALE GENOMIC DNA]</scope>
    <source>
        <tissue evidence="2">Leaf</tissue>
    </source>
</reference>
<dbReference type="OrthoDB" id="428577at2759"/>
<organism evidence="2 3">
    <name type="scientific">Vanilla planifolia</name>
    <name type="common">Vanilla</name>
    <dbReference type="NCBI Taxonomy" id="51239"/>
    <lineage>
        <taxon>Eukaryota</taxon>
        <taxon>Viridiplantae</taxon>
        <taxon>Streptophyta</taxon>
        <taxon>Embryophyta</taxon>
        <taxon>Tracheophyta</taxon>
        <taxon>Spermatophyta</taxon>
        <taxon>Magnoliopsida</taxon>
        <taxon>Liliopsida</taxon>
        <taxon>Asparagales</taxon>
        <taxon>Orchidaceae</taxon>
        <taxon>Vanilloideae</taxon>
        <taxon>Vanilleae</taxon>
        <taxon>Vanilla</taxon>
    </lineage>
</organism>
<protein>
    <submittedName>
        <fullName evidence="2">Uncharacterized protein</fullName>
    </submittedName>
</protein>
<proteinExistence type="predicted"/>
<evidence type="ECO:0000256" key="1">
    <source>
        <dbReference type="SAM" id="MobiDB-lite"/>
    </source>
</evidence>
<feature type="compositionally biased region" description="Basic and acidic residues" evidence="1">
    <location>
        <begin position="1"/>
        <end position="12"/>
    </location>
</feature>
<name>A0A835RLJ9_VANPL</name>
<feature type="region of interest" description="Disordered" evidence="1">
    <location>
        <begin position="70"/>
        <end position="91"/>
    </location>
</feature>
<keyword evidence="3" id="KW-1185">Reference proteome</keyword>